<dbReference type="EMBL" id="CP001841">
    <property type="protein sequence ID" value="AEF81342.1"/>
    <property type="molecule type" value="Genomic_DNA"/>
</dbReference>
<dbReference type="AlphaFoldDB" id="F5Y7A7"/>
<sequence length="311" mass="33503">MNLLEARDLKKYFSLGHGLKNGKRVLKAVDGVSLSVKAREILGIVGESGCGKSTLGRLAMGLIEPSGGEALFNSQPVSLSRGKGEMQMVFQNPFASFNPKIRIAGALTEVCRYYGMDRAQAQERVASLFDDTGLSQDLLARWPHELSGGQLQRLAIARALLSNPALLIADEPLSALDVSVQAQLLNLLGELRTRRGLAMLFISHDMSVVEFLSDRVAVMYLGHIVETAPAEELFGNTLHPYTRSLIAAAPRLEGRDASLAGSIKGEASDPSVVIEGCPFAPRCPQAEARCSREIPVEKETVPGHIVSCLLV</sequence>
<dbReference type="Gene3D" id="3.40.50.300">
    <property type="entry name" value="P-loop containing nucleotide triphosphate hydrolases"/>
    <property type="match status" value="1"/>
</dbReference>
<comment type="similarity">
    <text evidence="1">Belongs to the ABC transporter superfamily.</text>
</comment>
<reference evidence="6 7" key="2">
    <citation type="journal article" date="2011" name="ISME J.">
        <title>RNA-seq reveals cooperative metabolic interactions between two termite-gut spirochete species in co-culture.</title>
        <authorList>
            <person name="Rosenthal A.Z."/>
            <person name="Matson E.G."/>
            <person name="Eldar A."/>
            <person name="Leadbetter J.R."/>
        </authorList>
    </citation>
    <scope>NUCLEOTIDE SEQUENCE [LARGE SCALE GENOMIC DNA]</scope>
    <source>
        <strain evidence="7">ATCC BAA-888 / DSM 13862 / ZAS-9</strain>
    </source>
</reference>
<reference evidence="7" key="1">
    <citation type="submission" date="2009-12" db="EMBL/GenBank/DDBJ databases">
        <title>Complete sequence of Treponema azotonutricium strain ZAS-9.</title>
        <authorList>
            <person name="Tetu S.G."/>
            <person name="Matson E."/>
            <person name="Ren Q."/>
            <person name="Seshadri R."/>
            <person name="Elbourne L."/>
            <person name="Hassan K.A."/>
            <person name="Durkin A."/>
            <person name="Radune D."/>
            <person name="Mohamoud Y."/>
            <person name="Shay R."/>
            <person name="Jin S."/>
            <person name="Zhang X."/>
            <person name="Lucey K."/>
            <person name="Ballor N.R."/>
            <person name="Ottesen E."/>
            <person name="Rosenthal R."/>
            <person name="Allen A."/>
            <person name="Leadbetter J.R."/>
            <person name="Paulsen I.T."/>
        </authorList>
    </citation>
    <scope>NUCLEOTIDE SEQUENCE [LARGE SCALE GENOMIC DNA]</scope>
    <source>
        <strain evidence="7">ATCC BAA-888 / DSM 13862 / ZAS-9</strain>
    </source>
</reference>
<evidence type="ECO:0000313" key="6">
    <source>
        <dbReference type="EMBL" id="AEF81342.1"/>
    </source>
</evidence>
<dbReference type="Pfam" id="PF00005">
    <property type="entry name" value="ABC_tran"/>
    <property type="match status" value="1"/>
</dbReference>
<feature type="domain" description="ABC transporter" evidence="5">
    <location>
        <begin position="4"/>
        <end position="246"/>
    </location>
</feature>
<evidence type="ECO:0000256" key="2">
    <source>
        <dbReference type="ARBA" id="ARBA00022448"/>
    </source>
</evidence>
<dbReference type="InParanoid" id="F5Y7A7"/>
<dbReference type="SUPFAM" id="SSF52540">
    <property type="entry name" value="P-loop containing nucleoside triphosphate hydrolases"/>
    <property type="match status" value="1"/>
</dbReference>
<dbReference type="InterPro" id="IPR003439">
    <property type="entry name" value="ABC_transporter-like_ATP-bd"/>
</dbReference>
<dbReference type="PANTHER" id="PTHR43776">
    <property type="entry name" value="TRANSPORT ATP-BINDING PROTEIN"/>
    <property type="match status" value="1"/>
</dbReference>
<evidence type="ECO:0000256" key="1">
    <source>
        <dbReference type="ARBA" id="ARBA00005417"/>
    </source>
</evidence>
<dbReference type="CDD" id="cd03257">
    <property type="entry name" value="ABC_NikE_OppD_transporters"/>
    <property type="match status" value="1"/>
</dbReference>
<dbReference type="GO" id="GO:0015833">
    <property type="term" value="P:peptide transport"/>
    <property type="evidence" value="ECO:0007669"/>
    <property type="project" value="InterPro"/>
</dbReference>
<dbReference type="PANTHER" id="PTHR43776:SF7">
    <property type="entry name" value="D,D-DIPEPTIDE TRANSPORT ATP-BINDING PROTEIN DDPF-RELATED"/>
    <property type="match status" value="1"/>
</dbReference>
<dbReference type="InterPro" id="IPR003593">
    <property type="entry name" value="AAA+_ATPase"/>
</dbReference>
<dbReference type="InterPro" id="IPR013563">
    <property type="entry name" value="Oligopep_ABC_C"/>
</dbReference>
<keyword evidence="3" id="KW-0547">Nucleotide-binding</keyword>
<dbReference type="OrthoDB" id="9802264at2"/>
<dbReference type="SMART" id="SM00382">
    <property type="entry name" value="AAA"/>
    <property type="match status" value="1"/>
</dbReference>
<dbReference type="Pfam" id="PF08352">
    <property type="entry name" value="oligo_HPY"/>
    <property type="match status" value="1"/>
</dbReference>
<dbReference type="FunFam" id="3.40.50.300:FF:000016">
    <property type="entry name" value="Oligopeptide ABC transporter ATP-binding component"/>
    <property type="match status" value="1"/>
</dbReference>
<dbReference type="NCBIfam" id="TIGR01727">
    <property type="entry name" value="oligo_HPY"/>
    <property type="match status" value="1"/>
</dbReference>
<dbReference type="GO" id="GO:0005524">
    <property type="term" value="F:ATP binding"/>
    <property type="evidence" value="ECO:0007669"/>
    <property type="project" value="UniProtKB-KW"/>
</dbReference>
<organism evidence="6 7">
    <name type="scientific">Leadbettera azotonutricia (strain ATCC BAA-888 / DSM 13862 / ZAS-9)</name>
    <name type="common">Treponema azotonutricium</name>
    <dbReference type="NCBI Taxonomy" id="545695"/>
    <lineage>
        <taxon>Bacteria</taxon>
        <taxon>Pseudomonadati</taxon>
        <taxon>Spirochaetota</taxon>
        <taxon>Spirochaetia</taxon>
        <taxon>Spirochaetales</taxon>
        <taxon>Breznakiellaceae</taxon>
        <taxon>Leadbettera</taxon>
    </lineage>
</organism>
<dbReference type="STRING" id="545695.TREAZ_3526"/>
<evidence type="ECO:0000256" key="4">
    <source>
        <dbReference type="ARBA" id="ARBA00022840"/>
    </source>
</evidence>
<evidence type="ECO:0000259" key="5">
    <source>
        <dbReference type="PROSITE" id="PS50893"/>
    </source>
</evidence>
<dbReference type="PROSITE" id="PS00211">
    <property type="entry name" value="ABC_TRANSPORTER_1"/>
    <property type="match status" value="1"/>
</dbReference>
<name>F5Y7A7_LEAAZ</name>
<dbReference type="KEGG" id="taz:TREAZ_3526"/>
<evidence type="ECO:0000256" key="3">
    <source>
        <dbReference type="ARBA" id="ARBA00022741"/>
    </source>
</evidence>
<gene>
    <name evidence="6" type="ordered locus">TREAZ_3526</name>
</gene>
<dbReference type="InterPro" id="IPR017871">
    <property type="entry name" value="ABC_transporter-like_CS"/>
</dbReference>
<dbReference type="Proteomes" id="UP000009222">
    <property type="component" value="Chromosome"/>
</dbReference>
<dbReference type="HOGENOM" id="CLU_000604_1_23_12"/>
<evidence type="ECO:0000313" key="7">
    <source>
        <dbReference type="Proteomes" id="UP000009222"/>
    </source>
</evidence>
<keyword evidence="2" id="KW-0813">Transport</keyword>
<dbReference type="eggNOG" id="COG4608">
    <property type="taxonomic scope" value="Bacteria"/>
</dbReference>
<dbReference type="PROSITE" id="PS50893">
    <property type="entry name" value="ABC_TRANSPORTER_2"/>
    <property type="match status" value="1"/>
</dbReference>
<protein>
    <submittedName>
        <fullName evidence="6">Oligopeptide transport ATP-binding protein AppF</fullName>
    </submittedName>
</protein>
<keyword evidence="7" id="KW-1185">Reference proteome</keyword>
<keyword evidence="4 6" id="KW-0067">ATP-binding</keyword>
<dbReference type="InterPro" id="IPR027417">
    <property type="entry name" value="P-loop_NTPase"/>
</dbReference>
<proteinExistence type="inferred from homology"/>
<dbReference type="GO" id="GO:0055085">
    <property type="term" value="P:transmembrane transport"/>
    <property type="evidence" value="ECO:0007669"/>
    <property type="project" value="UniProtKB-ARBA"/>
</dbReference>
<dbReference type="RefSeq" id="WP_015712050.1">
    <property type="nucleotide sequence ID" value="NC_015577.1"/>
</dbReference>
<accession>F5Y7A7</accession>
<dbReference type="GO" id="GO:0016887">
    <property type="term" value="F:ATP hydrolysis activity"/>
    <property type="evidence" value="ECO:0007669"/>
    <property type="project" value="InterPro"/>
</dbReference>
<dbReference type="InterPro" id="IPR050319">
    <property type="entry name" value="ABC_transp_ATP-bind"/>
</dbReference>